<accession>A0ABD1YK50</accession>
<feature type="region of interest" description="Disordered" evidence="1">
    <location>
        <begin position="48"/>
        <end position="87"/>
    </location>
</feature>
<proteinExistence type="predicted"/>
<evidence type="ECO:0000313" key="2">
    <source>
        <dbReference type="EMBL" id="KAL2631159.1"/>
    </source>
</evidence>
<gene>
    <name evidence="2" type="ORF">R1flu_015845</name>
</gene>
<name>A0ABD1YK50_9MARC</name>
<feature type="compositionally biased region" description="Basic and acidic residues" evidence="1">
    <location>
        <begin position="48"/>
        <end position="60"/>
    </location>
</feature>
<dbReference type="EMBL" id="JBHFFA010000004">
    <property type="protein sequence ID" value="KAL2631159.1"/>
    <property type="molecule type" value="Genomic_DNA"/>
</dbReference>
<protein>
    <submittedName>
        <fullName evidence="2">Uncharacterized protein</fullName>
    </submittedName>
</protein>
<dbReference type="AlphaFoldDB" id="A0ABD1YK50"/>
<dbReference type="Proteomes" id="UP001605036">
    <property type="component" value="Unassembled WGS sequence"/>
</dbReference>
<sequence length="153" mass="17573">MGFARTMLCADEISFTRFDRRSKCSGRCQKGIEVNDVMRDEIRKAVRNSGERNGRAELCHSGRTRRKRNGVVTERSRGDEEDPERGKDLREEVVSFLSGTAANLRRWGRKSCGAAVRKFGIRRERGGGGRVKRFDRDVRRKVIRPFALELVEN</sequence>
<organism evidence="2 3">
    <name type="scientific">Riccia fluitans</name>
    <dbReference type="NCBI Taxonomy" id="41844"/>
    <lineage>
        <taxon>Eukaryota</taxon>
        <taxon>Viridiplantae</taxon>
        <taxon>Streptophyta</taxon>
        <taxon>Embryophyta</taxon>
        <taxon>Marchantiophyta</taxon>
        <taxon>Marchantiopsida</taxon>
        <taxon>Marchantiidae</taxon>
        <taxon>Marchantiales</taxon>
        <taxon>Ricciaceae</taxon>
        <taxon>Riccia</taxon>
    </lineage>
</organism>
<evidence type="ECO:0000313" key="3">
    <source>
        <dbReference type="Proteomes" id="UP001605036"/>
    </source>
</evidence>
<keyword evidence="3" id="KW-1185">Reference proteome</keyword>
<reference evidence="2 3" key="1">
    <citation type="submission" date="2024-09" db="EMBL/GenBank/DDBJ databases">
        <title>Chromosome-scale assembly of Riccia fluitans.</title>
        <authorList>
            <person name="Paukszto L."/>
            <person name="Sawicki J."/>
            <person name="Karawczyk K."/>
            <person name="Piernik-Szablinska J."/>
            <person name="Szczecinska M."/>
            <person name="Mazdziarz M."/>
        </authorList>
    </citation>
    <scope>NUCLEOTIDE SEQUENCE [LARGE SCALE GENOMIC DNA]</scope>
    <source>
        <strain evidence="2">Rf_01</strain>
        <tissue evidence="2">Aerial parts of the thallus</tissue>
    </source>
</reference>
<feature type="compositionally biased region" description="Basic and acidic residues" evidence="1">
    <location>
        <begin position="74"/>
        <end position="87"/>
    </location>
</feature>
<comment type="caution">
    <text evidence="2">The sequence shown here is derived from an EMBL/GenBank/DDBJ whole genome shotgun (WGS) entry which is preliminary data.</text>
</comment>
<evidence type="ECO:0000256" key="1">
    <source>
        <dbReference type="SAM" id="MobiDB-lite"/>
    </source>
</evidence>